<evidence type="ECO:0000313" key="2">
    <source>
        <dbReference type="Proteomes" id="UP000236379"/>
    </source>
</evidence>
<evidence type="ECO:0000313" key="1">
    <source>
        <dbReference type="EMBL" id="PNY82746.1"/>
    </source>
</evidence>
<gene>
    <name evidence="1" type="ORF">CVO96_16540</name>
</gene>
<accession>A0A2K3V1T5</accession>
<keyword evidence="2" id="KW-1185">Reference proteome</keyword>
<dbReference type="AlphaFoldDB" id="A0A2K3V1T5"/>
<sequence>MSDHTTIDEQVFWLVAVRCALSSRTLTAHGCPRRSLSALISRGWLLKRETDFGPVVALTAAGLAEARRRRPREAFDRLSAPSMLAGRAYLNDTLDLLAQTGYTTYEAHYKRALAGKSILHSHQITSVTVEVDPVHLTRLRAFHPVRSPENLEPIGRPRLYIFPSGISVARLRQLLTVHARDIPAWRHPLLIAAPNDHAVRALLRAAQARQKRAAEQAVGAVTTADVQLIIVRS</sequence>
<organism evidence="1 2">
    <name type="scientific">Deinococcus koreensis</name>
    <dbReference type="NCBI Taxonomy" id="2054903"/>
    <lineage>
        <taxon>Bacteria</taxon>
        <taxon>Thermotogati</taxon>
        <taxon>Deinococcota</taxon>
        <taxon>Deinococci</taxon>
        <taxon>Deinococcales</taxon>
        <taxon>Deinococcaceae</taxon>
        <taxon>Deinococcus</taxon>
    </lineage>
</organism>
<dbReference type="RefSeq" id="WP_103313179.1">
    <property type="nucleotide sequence ID" value="NZ_PPPD01000001.1"/>
</dbReference>
<reference evidence="1 2" key="1">
    <citation type="submission" date="2018-01" db="EMBL/GenBank/DDBJ databases">
        <title>Deinococcus koreensis sp. nov., a radiation-resistant bacterium isolated from river water.</title>
        <authorList>
            <person name="Choi A."/>
        </authorList>
    </citation>
    <scope>NUCLEOTIDE SEQUENCE [LARGE SCALE GENOMIC DNA]</scope>
    <source>
        <strain evidence="1 2">SJW1-2</strain>
    </source>
</reference>
<dbReference type="EMBL" id="PPPD01000001">
    <property type="protein sequence ID" value="PNY82746.1"/>
    <property type="molecule type" value="Genomic_DNA"/>
</dbReference>
<protein>
    <submittedName>
        <fullName evidence="1">Uncharacterized protein</fullName>
    </submittedName>
</protein>
<dbReference type="Proteomes" id="UP000236379">
    <property type="component" value="Unassembled WGS sequence"/>
</dbReference>
<name>A0A2K3V1T5_9DEIO</name>
<proteinExistence type="predicted"/>
<comment type="caution">
    <text evidence="1">The sequence shown here is derived from an EMBL/GenBank/DDBJ whole genome shotgun (WGS) entry which is preliminary data.</text>
</comment>